<gene>
    <name evidence="5" type="primary">LOC120282167</name>
</gene>
<dbReference type="PANTHER" id="PTHR31529">
    <property type="entry name" value="LOB DOMAIN CONTAINING PROTEIN"/>
    <property type="match status" value="1"/>
</dbReference>
<proteinExistence type="inferred from homology"/>
<feature type="domain" description="LOB" evidence="3">
    <location>
        <begin position="25"/>
        <end position="128"/>
    </location>
</feature>
<evidence type="ECO:0000256" key="2">
    <source>
        <dbReference type="SAM" id="Coils"/>
    </source>
</evidence>
<dbReference type="PANTHER" id="PTHR31529:SF4">
    <property type="entry name" value="LOB DOMAIN-CONTAINING PROTEIN 30"/>
    <property type="match status" value="1"/>
</dbReference>
<evidence type="ECO:0000256" key="1">
    <source>
        <dbReference type="ARBA" id="ARBA00005474"/>
    </source>
</evidence>
<keyword evidence="4" id="KW-1185">Reference proteome</keyword>
<accession>A0AB40D3P8</accession>
<dbReference type="Pfam" id="PF03195">
    <property type="entry name" value="LOB"/>
    <property type="match status" value="1"/>
</dbReference>
<evidence type="ECO:0000313" key="5">
    <source>
        <dbReference type="RefSeq" id="XP_039144854.1"/>
    </source>
</evidence>
<dbReference type="GO" id="GO:0005634">
    <property type="term" value="C:nucleus"/>
    <property type="evidence" value="ECO:0007669"/>
    <property type="project" value="TreeGrafter"/>
</dbReference>
<dbReference type="AlphaFoldDB" id="A0AB40D3P8"/>
<dbReference type="PROSITE" id="PS50891">
    <property type="entry name" value="LOB"/>
    <property type="match status" value="1"/>
</dbReference>
<dbReference type="GO" id="GO:0009755">
    <property type="term" value="P:hormone-mediated signaling pathway"/>
    <property type="evidence" value="ECO:0007669"/>
    <property type="project" value="TreeGrafter"/>
</dbReference>
<dbReference type="Proteomes" id="UP001515500">
    <property type="component" value="Chromosome 18"/>
</dbReference>
<sequence length="140" mass="15814">MAEEQSNMSGSIRSNSNGGEGGDGDYCGACKYLRRKCAPDCIFAPYFNSEQGVADFAIVEKVFEPSNVSRLLHEIPDHHNRLTAVKAIICDAQVRIDDPIYGCCGRILKLEKRLRSLQEQIQKKEKVKRDLEKQIQNLQK</sequence>
<name>A0AB40D3P8_DIOCR</name>
<dbReference type="GO" id="GO:0045893">
    <property type="term" value="P:positive regulation of DNA-templated transcription"/>
    <property type="evidence" value="ECO:0007669"/>
    <property type="project" value="TreeGrafter"/>
</dbReference>
<dbReference type="RefSeq" id="XP_039144854.1">
    <property type="nucleotide sequence ID" value="XM_039288920.1"/>
</dbReference>
<keyword evidence="2" id="KW-0175">Coiled coil</keyword>
<organism evidence="4 5">
    <name type="scientific">Dioscorea cayennensis subsp. rotundata</name>
    <name type="common">White Guinea yam</name>
    <name type="synonym">Dioscorea rotundata</name>
    <dbReference type="NCBI Taxonomy" id="55577"/>
    <lineage>
        <taxon>Eukaryota</taxon>
        <taxon>Viridiplantae</taxon>
        <taxon>Streptophyta</taxon>
        <taxon>Embryophyta</taxon>
        <taxon>Tracheophyta</taxon>
        <taxon>Spermatophyta</taxon>
        <taxon>Magnoliopsida</taxon>
        <taxon>Liliopsida</taxon>
        <taxon>Dioscoreales</taxon>
        <taxon>Dioscoreaceae</taxon>
        <taxon>Dioscorea</taxon>
    </lineage>
</organism>
<reference evidence="5" key="1">
    <citation type="submission" date="2025-08" db="UniProtKB">
        <authorList>
            <consortium name="RefSeq"/>
        </authorList>
    </citation>
    <scope>IDENTIFICATION</scope>
</reference>
<dbReference type="GeneID" id="120282167"/>
<protein>
    <submittedName>
        <fullName evidence="5">LOB domain-containing protein 30-like</fullName>
    </submittedName>
</protein>
<comment type="similarity">
    <text evidence="1">Belongs to the LOB domain-containing protein family.</text>
</comment>
<dbReference type="InterPro" id="IPR004883">
    <property type="entry name" value="LOB"/>
</dbReference>
<feature type="coiled-coil region" evidence="2">
    <location>
        <begin position="107"/>
        <end position="137"/>
    </location>
</feature>
<evidence type="ECO:0000313" key="4">
    <source>
        <dbReference type="Proteomes" id="UP001515500"/>
    </source>
</evidence>
<evidence type="ECO:0000259" key="3">
    <source>
        <dbReference type="PROSITE" id="PS50891"/>
    </source>
</evidence>